<dbReference type="Proteomes" id="UP000186922">
    <property type="component" value="Unassembled WGS sequence"/>
</dbReference>
<evidence type="ECO:0000313" key="1">
    <source>
        <dbReference type="EMBL" id="GAU90656.1"/>
    </source>
</evidence>
<gene>
    <name evidence="1" type="primary">RvY_03042-1</name>
    <name evidence="1" type="synonym">RvY_03042.1</name>
    <name evidence="1" type="ORF">RvY_03042</name>
</gene>
<sequence>MSKSETEEYKHWRKEEKEIVDLLNDANPANANIPLEEAPLPIETDAEVAVEHLVADRAKVDASKTGATSSITGSPLAEVELSVPTPDDCRKNNAEVAAGAHLVKQCAHLSSRS</sequence>
<organism evidence="1 2">
    <name type="scientific">Ramazzottius varieornatus</name>
    <name type="common">Water bear</name>
    <name type="synonym">Tardigrade</name>
    <dbReference type="NCBI Taxonomy" id="947166"/>
    <lineage>
        <taxon>Eukaryota</taxon>
        <taxon>Metazoa</taxon>
        <taxon>Ecdysozoa</taxon>
        <taxon>Tardigrada</taxon>
        <taxon>Eutardigrada</taxon>
        <taxon>Parachela</taxon>
        <taxon>Hypsibioidea</taxon>
        <taxon>Ramazzottiidae</taxon>
        <taxon>Ramazzottius</taxon>
    </lineage>
</organism>
<dbReference type="EMBL" id="BDGG01000001">
    <property type="protein sequence ID" value="GAU90656.1"/>
    <property type="molecule type" value="Genomic_DNA"/>
</dbReference>
<keyword evidence="2" id="KW-1185">Reference proteome</keyword>
<comment type="caution">
    <text evidence="1">The sequence shown here is derived from an EMBL/GenBank/DDBJ whole genome shotgun (WGS) entry which is preliminary data.</text>
</comment>
<dbReference type="AlphaFoldDB" id="A0A1D1ULQ4"/>
<name>A0A1D1ULQ4_RAMVA</name>
<proteinExistence type="predicted"/>
<reference evidence="1 2" key="1">
    <citation type="journal article" date="2016" name="Nat. Commun.">
        <title>Extremotolerant tardigrade genome and improved radiotolerance of human cultured cells by tardigrade-unique protein.</title>
        <authorList>
            <person name="Hashimoto T."/>
            <person name="Horikawa D.D."/>
            <person name="Saito Y."/>
            <person name="Kuwahara H."/>
            <person name="Kozuka-Hata H."/>
            <person name="Shin-I T."/>
            <person name="Minakuchi Y."/>
            <person name="Ohishi K."/>
            <person name="Motoyama A."/>
            <person name="Aizu T."/>
            <person name="Enomoto A."/>
            <person name="Kondo K."/>
            <person name="Tanaka S."/>
            <person name="Hara Y."/>
            <person name="Koshikawa S."/>
            <person name="Sagara H."/>
            <person name="Miura T."/>
            <person name="Yokobori S."/>
            <person name="Miyagawa K."/>
            <person name="Suzuki Y."/>
            <person name="Kubo T."/>
            <person name="Oyama M."/>
            <person name="Kohara Y."/>
            <person name="Fujiyama A."/>
            <person name="Arakawa K."/>
            <person name="Katayama T."/>
            <person name="Toyoda A."/>
            <person name="Kunieda T."/>
        </authorList>
    </citation>
    <scope>NUCLEOTIDE SEQUENCE [LARGE SCALE GENOMIC DNA]</scope>
    <source>
        <strain evidence="1 2">YOKOZUNA-1</strain>
    </source>
</reference>
<protein>
    <submittedName>
        <fullName evidence="1">Uncharacterized protein</fullName>
    </submittedName>
</protein>
<accession>A0A1D1ULQ4</accession>
<evidence type="ECO:0000313" key="2">
    <source>
        <dbReference type="Proteomes" id="UP000186922"/>
    </source>
</evidence>